<evidence type="ECO:0000259" key="5">
    <source>
        <dbReference type="Pfam" id="PF24883"/>
    </source>
</evidence>
<reference evidence="6 7" key="1">
    <citation type="submission" date="2023-08" db="EMBL/GenBank/DDBJ databases">
        <title>Black Yeasts Isolated from many extreme environments.</title>
        <authorList>
            <person name="Coleine C."/>
            <person name="Stajich J.E."/>
            <person name="Selbmann L."/>
        </authorList>
    </citation>
    <scope>NUCLEOTIDE SEQUENCE [LARGE SCALE GENOMIC DNA]</scope>
    <source>
        <strain evidence="6 7">CCFEE 5885</strain>
    </source>
</reference>
<feature type="repeat" description="ANK" evidence="3">
    <location>
        <begin position="707"/>
        <end position="739"/>
    </location>
</feature>
<feature type="domain" description="GPI inositol-deacylase winged helix" evidence="4">
    <location>
        <begin position="394"/>
        <end position="473"/>
    </location>
</feature>
<dbReference type="Pfam" id="PF22939">
    <property type="entry name" value="WHD_GPIID"/>
    <property type="match status" value="1"/>
</dbReference>
<feature type="domain" description="Nephrocystin 3-like N-terminal" evidence="5">
    <location>
        <begin position="122"/>
        <end position="282"/>
    </location>
</feature>
<feature type="repeat" description="ANK" evidence="3">
    <location>
        <begin position="837"/>
        <end position="869"/>
    </location>
</feature>
<evidence type="ECO:0000259" key="4">
    <source>
        <dbReference type="Pfam" id="PF22939"/>
    </source>
</evidence>
<dbReference type="PROSITE" id="PS50297">
    <property type="entry name" value="ANK_REP_REGION"/>
    <property type="match status" value="10"/>
</dbReference>
<evidence type="ECO:0000313" key="6">
    <source>
        <dbReference type="EMBL" id="KAK5085112.1"/>
    </source>
</evidence>
<dbReference type="SMART" id="SM00248">
    <property type="entry name" value="ANK"/>
    <property type="match status" value="16"/>
</dbReference>
<feature type="repeat" description="ANK" evidence="3">
    <location>
        <begin position="1060"/>
        <end position="1092"/>
    </location>
</feature>
<dbReference type="InterPro" id="IPR036770">
    <property type="entry name" value="Ankyrin_rpt-contain_sf"/>
</dbReference>
<comment type="caution">
    <text evidence="6">The sequence shown here is derived from an EMBL/GenBank/DDBJ whole genome shotgun (WGS) entry which is preliminary data.</text>
</comment>
<evidence type="ECO:0000256" key="3">
    <source>
        <dbReference type="PROSITE-ProRule" id="PRU00023"/>
    </source>
</evidence>
<keyword evidence="1" id="KW-0677">Repeat</keyword>
<dbReference type="Pfam" id="PF24883">
    <property type="entry name" value="NPHP3_N"/>
    <property type="match status" value="1"/>
</dbReference>
<keyword evidence="2 3" id="KW-0040">ANK repeat</keyword>
<dbReference type="Gene3D" id="3.40.50.300">
    <property type="entry name" value="P-loop containing nucleotide triphosphate hydrolases"/>
    <property type="match status" value="1"/>
</dbReference>
<dbReference type="InterPro" id="IPR002110">
    <property type="entry name" value="Ankyrin_rpt"/>
</dbReference>
<feature type="repeat" description="ANK" evidence="3">
    <location>
        <begin position="804"/>
        <end position="836"/>
    </location>
</feature>
<dbReference type="Pfam" id="PF00023">
    <property type="entry name" value="Ank"/>
    <property type="match status" value="3"/>
</dbReference>
<feature type="repeat" description="ANK" evidence="3">
    <location>
        <begin position="962"/>
        <end position="989"/>
    </location>
</feature>
<dbReference type="Gene3D" id="1.25.40.20">
    <property type="entry name" value="Ankyrin repeat-containing domain"/>
    <property type="match status" value="5"/>
</dbReference>
<dbReference type="PANTHER" id="PTHR24198">
    <property type="entry name" value="ANKYRIN REPEAT AND PROTEIN KINASE DOMAIN-CONTAINING PROTEIN"/>
    <property type="match status" value="1"/>
</dbReference>
<dbReference type="Pfam" id="PF12796">
    <property type="entry name" value="Ank_2"/>
    <property type="match status" value="5"/>
</dbReference>
<organism evidence="6 7">
    <name type="scientific">Lithohypha guttulata</name>
    <dbReference type="NCBI Taxonomy" id="1690604"/>
    <lineage>
        <taxon>Eukaryota</taxon>
        <taxon>Fungi</taxon>
        <taxon>Dikarya</taxon>
        <taxon>Ascomycota</taxon>
        <taxon>Pezizomycotina</taxon>
        <taxon>Eurotiomycetes</taxon>
        <taxon>Chaetothyriomycetidae</taxon>
        <taxon>Chaetothyriales</taxon>
        <taxon>Trichomeriaceae</taxon>
        <taxon>Lithohypha</taxon>
    </lineage>
</organism>
<feature type="repeat" description="ANK" evidence="3">
    <location>
        <begin position="1134"/>
        <end position="1166"/>
    </location>
</feature>
<dbReference type="InterPro" id="IPR027417">
    <property type="entry name" value="P-loop_NTPase"/>
</dbReference>
<feature type="repeat" description="ANK" evidence="3">
    <location>
        <begin position="608"/>
        <end position="640"/>
    </location>
</feature>
<accession>A0ABR0K3M2</accession>
<dbReference type="Proteomes" id="UP001345013">
    <property type="component" value="Unassembled WGS sequence"/>
</dbReference>
<dbReference type="InterPro" id="IPR056884">
    <property type="entry name" value="NPHP3-like_N"/>
</dbReference>
<dbReference type="PROSITE" id="PS50088">
    <property type="entry name" value="ANK_REPEAT"/>
    <property type="match status" value="12"/>
</dbReference>
<feature type="repeat" description="ANK" evidence="3">
    <location>
        <begin position="740"/>
        <end position="772"/>
    </location>
</feature>
<protein>
    <submittedName>
        <fullName evidence="6">Uncharacterized protein</fullName>
    </submittedName>
</protein>
<dbReference type="PANTHER" id="PTHR24198:SF165">
    <property type="entry name" value="ANKYRIN REPEAT-CONTAINING PROTEIN-RELATED"/>
    <property type="match status" value="1"/>
</dbReference>
<dbReference type="EMBL" id="JAVRRG010000104">
    <property type="protein sequence ID" value="KAK5085112.1"/>
    <property type="molecule type" value="Genomic_DNA"/>
</dbReference>
<feature type="repeat" description="ANK" evidence="3">
    <location>
        <begin position="641"/>
        <end position="673"/>
    </location>
</feature>
<proteinExistence type="predicted"/>
<dbReference type="SUPFAM" id="SSF48403">
    <property type="entry name" value="Ankyrin repeat"/>
    <property type="match status" value="2"/>
</dbReference>
<evidence type="ECO:0000256" key="1">
    <source>
        <dbReference type="ARBA" id="ARBA00022737"/>
    </source>
</evidence>
<keyword evidence="7" id="KW-1185">Reference proteome</keyword>
<gene>
    <name evidence="6" type="ORF">LTR24_007183</name>
</gene>
<dbReference type="PRINTS" id="PR01415">
    <property type="entry name" value="ANKYRIN"/>
</dbReference>
<sequence>MRRRRKTLRTLVSGKDEELTEACQKFRRAVDNEDRMLSRLSFDLLKQNKAEHAATQSAVDKLGVSSKQLEVNTTSLDQATRSVQSLLEGQKLAVERERIMNSLSQLTFSGKQQDVFAKHKDGTCAWVTAHDDFEQWMNGGTSGVLWCPGKPGTGKTVVTSFAVNFIHEHTQNNNAAIAYIYCDYKDPRTHSDVGLLSSIARQLVEQTKSLPVAATDFSEKQAGRKRAADVTEWVSLIRTICLFFDSRYLFVDALDECPEYHRESLINILSELSSSVAICITSHPNLALDSRFTNVRQIEITATRADIATYLEREIPRHPKLCRNIAKDPSLKSEVVDAIQKSANGMFLLVSAQLEYLGSQATVKQARAALSTLPIKISDYYAQVFRQIEDQGDSMRLLAKKAISYVHCARRPLTAAELIQAVATQVDDRDLDDTALPDRETLLDACLRLLHHNEATEIVALAHGTLNQYLIEQPRWLVPNLKVTFARLCLVNLMFEPFRGGPCSVLSDFKHKLNQYAFWKYACHNWSHHVSKHQTDPLIKDLVLSFLNEEHILTACVQTMYTVPLHADNWHDRYPRKFSKVHMTAQCGLQETFLQCASPSAIEQQDSAGMTPLLLAAKHGHLPIVQSSIDKGAKINASNTSGETALALAARNGHQQIVRLLLSCGADAHDEDTKGWTALDWAILHGNITPVRQLLTALGTCPLSDAKGRRALFLAAEEGHGQIVQALLDSSVDINTKDSEGSTALDWAVPAGQVTTAKALLENGADVSSKDNYGNTGLHWAIQHQKLTDLLLDFGAEIDAKNKKGQTALCWASQDGTIEVAECLLRQGADANLQDVDGFTPLHRAALRGRMDMVMLLLGEGADPDITSDMFWTPQHVAIVKNHRQIAQLLSSRTSEGQQLSSFMTKELENCDTASYFNTCIEEKAEASTVLTGLRAAIQENQFERMRMMLEKGADVNAHDIGGWTALMMTVWSGSLASMQLLLEKGADIQGAGFDKRTALHWAAGEGDDVAVQFLVKHSARVDVDAFGRSPAMLAAQNDKISTLEYLIINGANPKQADYHQRTLLHWVAKHGDLAMLRTLIDEGADVNATDRWGRTVLMWALENDGNKLLDYQRLAVVEFLLQSGANIAIQAQHDITALHLAAFVGSVALLQYLLDANAGLEAQARWCKIPTKWGDVLDTADIEDTKYNAVRMMLLQEKSRDTTNPRTKTGTTYCLTAQEVATRAGMFAAAHLLRSHRKPPS</sequence>
<feature type="repeat" description="ANK" evidence="3">
    <location>
        <begin position="995"/>
        <end position="1027"/>
    </location>
</feature>
<dbReference type="SUPFAM" id="SSF52540">
    <property type="entry name" value="P-loop containing nucleoside triphosphate hydrolases"/>
    <property type="match status" value="1"/>
</dbReference>
<feature type="repeat" description="ANK" evidence="3">
    <location>
        <begin position="1027"/>
        <end position="1059"/>
    </location>
</feature>
<feature type="repeat" description="ANK" evidence="3">
    <location>
        <begin position="929"/>
        <end position="961"/>
    </location>
</feature>
<name>A0ABR0K3M2_9EURO</name>
<evidence type="ECO:0000256" key="2">
    <source>
        <dbReference type="ARBA" id="ARBA00023043"/>
    </source>
</evidence>
<evidence type="ECO:0000313" key="7">
    <source>
        <dbReference type="Proteomes" id="UP001345013"/>
    </source>
</evidence>
<dbReference type="InterPro" id="IPR054471">
    <property type="entry name" value="GPIID_WHD"/>
</dbReference>